<dbReference type="RefSeq" id="WP_156115649.1">
    <property type="nucleotide sequence ID" value="NZ_JQEC01000004.1"/>
</dbReference>
<accession>A0A099L4W1</accession>
<dbReference type="AlphaFoldDB" id="A0A099L4W1"/>
<evidence type="ECO:0000256" key="1">
    <source>
        <dbReference type="SAM" id="Phobius"/>
    </source>
</evidence>
<evidence type="ECO:0000313" key="2">
    <source>
        <dbReference type="EMBL" id="KGJ96923.1"/>
    </source>
</evidence>
<dbReference type="PATRIC" id="fig|28229.3.peg.550"/>
<feature type="transmembrane region" description="Helical" evidence="1">
    <location>
        <begin position="38"/>
        <end position="56"/>
    </location>
</feature>
<protein>
    <submittedName>
        <fullName evidence="2">Uncharacterized protein</fullName>
    </submittedName>
</protein>
<dbReference type="EMBL" id="JQEC01000004">
    <property type="protein sequence ID" value="KGJ96923.1"/>
    <property type="molecule type" value="Genomic_DNA"/>
</dbReference>
<sequence length="57" mass="6839">MFIVKLFASFLLLCCIFVGIRKADKRSHNPNHHAIAEYMTGFIFVLLPLWGFYYLWW</sequence>
<keyword evidence="1" id="KW-1133">Transmembrane helix</keyword>
<dbReference type="Proteomes" id="UP000029868">
    <property type="component" value="Unassembled WGS sequence"/>
</dbReference>
<dbReference type="OrthoDB" id="9856927at2"/>
<proteinExistence type="predicted"/>
<keyword evidence="1" id="KW-0472">Membrane</keyword>
<reference evidence="2 3" key="1">
    <citation type="submission" date="2014-08" db="EMBL/GenBank/DDBJ databases">
        <title>Genomic and Phenotypic Diversity of Colwellia psychrerythraea strains from Disparate Marine Basins.</title>
        <authorList>
            <person name="Techtmann S.M."/>
            <person name="Stelling S.C."/>
            <person name="Utturkar S.M."/>
            <person name="Alshibli N."/>
            <person name="Harris A."/>
            <person name="Brown S.D."/>
            <person name="Hazen T.C."/>
        </authorList>
    </citation>
    <scope>NUCLEOTIDE SEQUENCE [LARGE SCALE GENOMIC DNA]</scope>
    <source>
        <strain evidence="2 3">GAB14E</strain>
    </source>
</reference>
<comment type="caution">
    <text evidence="2">The sequence shown here is derived from an EMBL/GenBank/DDBJ whole genome shotgun (WGS) entry which is preliminary data.</text>
</comment>
<name>A0A099L4W1_COLPS</name>
<gene>
    <name evidence="2" type="ORF">GAB14E_1391</name>
</gene>
<evidence type="ECO:0000313" key="3">
    <source>
        <dbReference type="Proteomes" id="UP000029868"/>
    </source>
</evidence>
<organism evidence="2 3">
    <name type="scientific">Colwellia psychrerythraea</name>
    <name type="common">Vibrio psychroerythus</name>
    <dbReference type="NCBI Taxonomy" id="28229"/>
    <lineage>
        <taxon>Bacteria</taxon>
        <taxon>Pseudomonadati</taxon>
        <taxon>Pseudomonadota</taxon>
        <taxon>Gammaproteobacteria</taxon>
        <taxon>Alteromonadales</taxon>
        <taxon>Colwelliaceae</taxon>
        <taxon>Colwellia</taxon>
    </lineage>
</organism>
<keyword evidence="1" id="KW-0812">Transmembrane</keyword>